<dbReference type="InterPro" id="IPR024788">
    <property type="entry name" value="Malectin-like_Carb-bd_dom"/>
</dbReference>
<feature type="domain" description="Malectin-like" evidence="6">
    <location>
        <begin position="11"/>
        <end position="130"/>
    </location>
</feature>
<gene>
    <name evidence="7" type="ORF">TAV2_LOCUS14824</name>
</gene>
<evidence type="ECO:0000259" key="6">
    <source>
        <dbReference type="Pfam" id="PF12819"/>
    </source>
</evidence>
<dbReference type="PANTHER" id="PTHR45631:SF97">
    <property type="entry name" value="LEUCINE-RICH REPEAT PROTEIN KINASE FAMILY PROTEIN"/>
    <property type="match status" value="1"/>
</dbReference>
<keyword evidence="5" id="KW-0472">Membrane</keyword>
<dbReference type="Proteomes" id="UP000836841">
    <property type="component" value="Chromosome 4"/>
</dbReference>
<evidence type="ECO:0000256" key="4">
    <source>
        <dbReference type="ARBA" id="ARBA00022989"/>
    </source>
</evidence>
<keyword evidence="2" id="KW-0812">Transmembrane</keyword>
<evidence type="ECO:0000256" key="5">
    <source>
        <dbReference type="ARBA" id="ARBA00023136"/>
    </source>
</evidence>
<dbReference type="AlphaFoldDB" id="A0AAU9SBR6"/>
<evidence type="ECO:0000313" key="7">
    <source>
        <dbReference type="EMBL" id="CAH2060201.1"/>
    </source>
</evidence>
<evidence type="ECO:0000256" key="3">
    <source>
        <dbReference type="ARBA" id="ARBA00022729"/>
    </source>
</evidence>
<name>A0AAU9SBR6_THLAR</name>
<dbReference type="Pfam" id="PF12819">
    <property type="entry name" value="Malectin_like"/>
    <property type="match status" value="1"/>
</dbReference>
<feature type="non-terminal residue" evidence="7">
    <location>
        <position position="144"/>
    </location>
</feature>
<dbReference type="EMBL" id="OU466860">
    <property type="protein sequence ID" value="CAH2060201.1"/>
    <property type="molecule type" value="Genomic_DNA"/>
</dbReference>
<reference evidence="7 8" key="1">
    <citation type="submission" date="2022-03" db="EMBL/GenBank/DDBJ databases">
        <authorList>
            <person name="Nunn A."/>
            <person name="Chopra R."/>
            <person name="Nunn A."/>
            <person name="Contreras Garrido A."/>
        </authorList>
    </citation>
    <scope>NUCLEOTIDE SEQUENCE [LARGE SCALE GENOMIC DNA]</scope>
</reference>
<keyword evidence="4" id="KW-1133">Transmembrane helix</keyword>
<evidence type="ECO:0000313" key="8">
    <source>
        <dbReference type="Proteomes" id="UP000836841"/>
    </source>
</evidence>
<protein>
    <recommendedName>
        <fullName evidence="6">Malectin-like domain-containing protein</fullName>
    </recommendedName>
</protein>
<organism evidence="7 8">
    <name type="scientific">Thlaspi arvense</name>
    <name type="common">Field penny-cress</name>
    <dbReference type="NCBI Taxonomy" id="13288"/>
    <lineage>
        <taxon>Eukaryota</taxon>
        <taxon>Viridiplantae</taxon>
        <taxon>Streptophyta</taxon>
        <taxon>Embryophyta</taxon>
        <taxon>Tracheophyta</taxon>
        <taxon>Spermatophyta</taxon>
        <taxon>Magnoliopsida</taxon>
        <taxon>eudicotyledons</taxon>
        <taxon>Gunneridae</taxon>
        <taxon>Pentapetalae</taxon>
        <taxon>rosids</taxon>
        <taxon>malvids</taxon>
        <taxon>Brassicales</taxon>
        <taxon>Brassicaceae</taxon>
        <taxon>Thlaspideae</taxon>
        <taxon>Thlaspi</taxon>
    </lineage>
</organism>
<keyword evidence="3" id="KW-0732">Signal</keyword>
<comment type="subcellular location">
    <subcellularLocation>
        <location evidence="1">Membrane</location>
        <topology evidence="1">Single-pass membrane protein</topology>
    </subcellularLocation>
</comment>
<dbReference type="PANTHER" id="PTHR45631">
    <property type="entry name" value="OS07G0107800 PROTEIN-RELATED"/>
    <property type="match status" value="1"/>
</dbReference>
<evidence type="ECO:0000256" key="1">
    <source>
        <dbReference type="ARBA" id="ARBA00004167"/>
    </source>
</evidence>
<sequence length="144" mass="16728">NRRIVDEWYHKYRQYNALGYFPEGARHCYNLSIKQGINYLIRAGFAYGNYDGLNINPRFAILYIGPNLWASVYAEREVNLEIIHMAKSNSMQICLVKTGTTTHFISTLELRPLRNDAYSTQSGSLQLVCREFPKVELSIRVIKF</sequence>
<evidence type="ECO:0000256" key="2">
    <source>
        <dbReference type="ARBA" id="ARBA00022692"/>
    </source>
</evidence>
<keyword evidence="8" id="KW-1185">Reference proteome</keyword>
<dbReference type="GO" id="GO:0016020">
    <property type="term" value="C:membrane"/>
    <property type="evidence" value="ECO:0007669"/>
    <property type="project" value="UniProtKB-SubCell"/>
</dbReference>
<accession>A0AAU9SBR6</accession>
<proteinExistence type="predicted"/>